<dbReference type="PROSITE" id="PS50217">
    <property type="entry name" value="BZIP"/>
    <property type="match status" value="1"/>
</dbReference>
<protein>
    <recommendedName>
        <fullName evidence="2">BZIP domain-containing protein</fullName>
    </recommendedName>
</protein>
<evidence type="ECO:0000256" key="1">
    <source>
        <dbReference type="SAM" id="MobiDB-lite"/>
    </source>
</evidence>
<organism evidence="3 4">
    <name type="scientific">Coemansia brasiliensis</name>
    <dbReference type="NCBI Taxonomy" id="2650707"/>
    <lineage>
        <taxon>Eukaryota</taxon>
        <taxon>Fungi</taxon>
        <taxon>Fungi incertae sedis</taxon>
        <taxon>Zoopagomycota</taxon>
        <taxon>Kickxellomycotina</taxon>
        <taxon>Kickxellomycetes</taxon>
        <taxon>Kickxellales</taxon>
        <taxon>Kickxellaceae</taxon>
        <taxon>Coemansia</taxon>
    </lineage>
</organism>
<dbReference type="AlphaFoldDB" id="A0A9W8I4G9"/>
<evidence type="ECO:0000313" key="4">
    <source>
        <dbReference type="Proteomes" id="UP001139887"/>
    </source>
</evidence>
<sequence length="137" mass="15494">MSSKMDSQKILSRSDASGGSGSNGSGSDSEPMSDSQKTHRRESNIEERRRQNRDAAARHRQRQQARLNMLAMKEAVLRQQVSELELELEIVRRSHQGLSVPQRDTHTQTLLDLLDSVKDLQVNLLQSSNDSQELLIE</sequence>
<feature type="compositionally biased region" description="Basic and acidic residues" evidence="1">
    <location>
        <begin position="41"/>
        <end position="57"/>
    </location>
</feature>
<accession>A0A9W8I4G9</accession>
<proteinExistence type="predicted"/>
<dbReference type="EMBL" id="JANBUW010001004">
    <property type="protein sequence ID" value="KAJ2844704.1"/>
    <property type="molecule type" value="Genomic_DNA"/>
</dbReference>
<evidence type="ECO:0000259" key="2">
    <source>
        <dbReference type="PROSITE" id="PS50217"/>
    </source>
</evidence>
<dbReference type="SUPFAM" id="SSF57959">
    <property type="entry name" value="Leucine zipper domain"/>
    <property type="match status" value="1"/>
</dbReference>
<feature type="domain" description="BZIP" evidence="2">
    <location>
        <begin position="42"/>
        <end position="98"/>
    </location>
</feature>
<dbReference type="GO" id="GO:0003700">
    <property type="term" value="F:DNA-binding transcription factor activity"/>
    <property type="evidence" value="ECO:0007669"/>
    <property type="project" value="InterPro"/>
</dbReference>
<dbReference type="OrthoDB" id="5566657at2759"/>
<keyword evidence="4" id="KW-1185">Reference proteome</keyword>
<dbReference type="InterPro" id="IPR004827">
    <property type="entry name" value="bZIP"/>
</dbReference>
<gene>
    <name evidence="3" type="ORF">IWW36_005076</name>
</gene>
<evidence type="ECO:0000313" key="3">
    <source>
        <dbReference type="EMBL" id="KAJ2844704.1"/>
    </source>
</evidence>
<dbReference type="InterPro" id="IPR046347">
    <property type="entry name" value="bZIP_sf"/>
</dbReference>
<feature type="non-terminal residue" evidence="3">
    <location>
        <position position="137"/>
    </location>
</feature>
<dbReference type="CDD" id="cd14686">
    <property type="entry name" value="bZIP"/>
    <property type="match status" value="1"/>
</dbReference>
<dbReference type="Proteomes" id="UP001139887">
    <property type="component" value="Unassembled WGS sequence"/>
</dbReference>
<comment type="caution">
    <text evidence="3">The sequence shown here is derived from an EMBL/GenBank/DDBJ whole genome shotgun (WGS) entry which is preliminary data.</text>
</comment>
<dbReference type="PROSITE" id="PS00036">
    <property type="entry name" value="BZIP_BASIC"/>
    <property type="match status" value="1"/>
</dbReference>
<name>A0A9W8I4G9_9FUNG</name>
<reference evidence="3" key="1">
    <citation type="submission" date="2022-07" db="EMBL/GenBank/DDBJ databases">
        <title>Phylogenomic reconstructions and comparative analyses of Kickxellomycotina fungi.</title>
        <authorList>
            <person name="Reynolds N.K."/>
            <person name="Stajich J.E."/>
            <person name="Barry K."/>
            <person name="Grigoriev I.V."/>
            <person name="Crous P."/>
            <person name="Smith M.E."/>
        </authorList>
    </citation>
    <scope>NUCLEOTIDE SEQUENCE</scope>
    <source>
        <strain evidence="3">NRRL 1566</strain>
    </source>
</reference>
<feature type="region of interest" description="Disordered" evidence="1">
    <location>
        <begin position="1"/>
        <end position="63"/>
    </location>
</feature>
<feature type="compositionally biased region" description="Polar residues" evidence="1">
    <location>
        <begin position="1"/>
        <end position="11"/>
    </location>
</feature>